<keyword evidence="4" id="KW-1133">Transmembrane helix</keyword>
<evidence type="ECO:0000256" key="1">
    <source>
        <dbReference type="ARBA" id="ARBA00007447"/>
    </source>
</evidence>
<dbReference type="InterPro" id="IPR001461">
    <property type="entry name" value="Aspartic_peptidase_A1"/>
</dbReference>
<keyword evidence="7" id="KW-1185">Reference proteome</keyword>
<name>A0A8H7VLG3_9FUNG</name>
<protein>
    <recommendedName>
        <fullName evidence="5">Peptidase A1 domain-containing protein</fullName>
    </recommendedName>
</protein>
<dbReference type="InterPro" id="IPR033121">
    <property type="entry name" value="PEPTIDASE_A1"/>
</dbReference>
<keyword evidence="4" id="KW-0472">Membrane</keyword>
<dbReference type="PANTHER" id="PTHR47966">
    <property type="entry name" value="BETA-SITE APP-CLEAVING ENZYME, ISOFORM A-RELATED"/>
    <property type="match status" value="1"/>
</dbReference>
<dbReference type="OrthoDB" id="3089at2759"/>
<dbReference type="GO" id="GO:0004190">
    <property type="term" value="F:aspartic-type endopeptidase activity"/>
    <property type="evidence" value="ECO:0007669"/>
    <property type="project" value="UniProtKB-KW"/>
</dbReference>
<organism evidence="6 7">
    <name type="scientific">Circinella minor</name>
    <dbReference type="NCBI Taxonomy" id="1195481"/>
    <lineage>
        <taxon>Eukaryota</taxon>
        <taxon>Fungi</taxon>
        <taxon>Fungi incertae sedis</taxon>
        <taxon>Mucoromycota</taxon>
        <taxon>Mucoromycotina</taxon>
        <taxon>Mucoromycetes</taxon>
        <taxon>Mucorales</taxon>
        <taxon>Lichtheimiaceae</taxon>
        <taxon>Circinella</taxon>
    </lineage>
</organism>
<dbReference type="SUPFAM" id="SSF50630">
    <property type="entry name" value="Acid proteases"/>
    <property type="match status" value="1"/>
</dbReference>
<keyword evidence="4" id="KW-0812">Transmembrane</keyword>
<feature type="region of interest" description="Disordered" evidence="3">
    <location>
        <begin position="546"/>
        <end position="569"/>
    </location>
</feature>
<dbReference type="Proteomes" id="UP000646827">
    <property type="component" value="Unassembled WGS sequence"/>
</dbReference>
<dbReference type="InterPro" id="IPR021109">
    <property type="entry name" value="Peptidase_aspartic_dom_sf"/>
</dbReference>
<evidence type="ECO:0000256" key="3">
    <source>
        <dbReference type="SAM" id="MobiDB-lite"/>
    </source>
</evidence>
<dbReference type="AlphaFoldDB" id="A0A8H7VLG3"/>
<accession>A0A8H7VLG3</accession>
<keyword evidence="2" id="KW-0378">Hydrolase</keyword>
<dbReference type="Gene3D" id="2.40.70.10">
    <property type="entry name" value="Acid Proteases"/>
    <property type="match status" value="2"/>
</dbReference>
<gene>
    <name evidence="6" type="ORF">INT45_000096</name>
</gene>
<feature type="domain" description="Peptidase A1" evidence="5">
    <location>
        <begin position="26"/>
        <end position="422"/>
    </location>
</feature>
<proteinExistence type="inferred from homology"/>
<evidence type="ECO:0000313" key="7">
    <source>
        <dbReference type="Proteomes" id="UP000646827"/>
    </source>
</evidence>
<dbReference type="EMBL" id="JAEPRB010000034">
    <property type="protein sequence ID" value="KAG2224975.1"/>
    <property type="molecule type" value="Genomic_DNA"/>
</dbReference>
<reference evidence="6 7" key="1">
    <citation type="submission" date="2020-12" db="EMBL/GenBank/DDBJ databases">
        <title>Metabolic potential, ecology and presence of endohyphal bacteria is reflected in genomic diversity of Mucoromycotina.</title>
        <authorList>
            <person name="Muszewska A."/>
            <person name="Okrasinska A."/>
            <person name="Steczkiewicz K."/>
            <person name="Drgas O."/>
            <person name="Orlowska M."/>
            <person name="Perlinska-Lenart U."/>
            <person name="Aleksandrzak-Piekarczyk T."/>
            <person name="Szatraj K."/>
            <person name="Zielenkiewicz U."/>
            <person name="Pilsyk S."/>
            <person name="Malc E."/>
            <person name="Mieczkowski P."/>
            <person name="Kruszewska J.S."/>
            <person name="Biernat P."/>
            <person name="Pawlowska J."/>
        </authorList>
    </citation>
    <scope>NUCLEOTIDE SEQUENCE [LARGE SCALE GENOMIC DNA]</scope>
    <source>
        <strain evidence="6 7">CBS 142.35</strain>
    </source>
</reference>
<dbReference type="Pfam" id="PF00026">
    <property type="entry name" value="Asp"/>
    <property type="match status" value="2"/>
</dbReference>
<dbReference type="PANTHER" id="PTHR47966:SF51">
    <property type="entry name" value="BETA-SITE APP-CLEAVING ENZYME, ISOFORM A-RELATED"/>
    <property type="match status" value="1"/>
</dbReference>
<evidence type="ECO:0000256" key="4">
    <source>
        <dbReference type="SAM" id="Phobius"/>
    </source>
</evidence>
<comment type="similarity">
    <text evidence="1">Belongs to the peptidase A1 family.</text>
</comment>
<dbReference type="PROSITE" id="PS51767">
    <property type="entry name" value="PEPTIDASE_A1"/>
    <property type="match status" value="1"/>
</dbReference>
<evidence type="ECO:0000256" key="2">
    <source>
        <dbReference type="ARBA" id="ARBA00022750"/>
    </source>
</evidence>
<dbReference type="GO" id="GO:0006508">
    <property type="term" value="P:proteolysis"/>
    <property type="evidence" value="ECO:0007669"/>
    <property type="project" value="InterPro"/>
</dbReference>
<sequence length="569" mass="63187">MSLLSPEESPPLTAHFNVFGVPECYYHVKLQVGSTKMNLVLDTGSSNTAVISDHCKSMNCTFVQEPHLSVNPEALINEVSARYGNAKSKASWHGYATSQMVKLRQNKSFFSRIDVITGSDRFFLPGCPQNQGLWGLAYPGLQTQPQDAEYLDHGISKETLFDSARNQLDMPDSFSFQLCPLSSVDPVAAHGFDIISSNENFDNSLVTASSSDDREELEGIGASICPKHHMGHFWLGGYPSRFVQSSITWVPLVNSHYYEVSMDGFFVNNQVVEMDDNLDTQRTIVDTGTNDIILSTENLNQFLNALWKSNVITFDQSFISPEYERAFWMDNAQLTVPSSSVKLNTSTTVSVSLGGQMISIPLENLIKVNRVMEETRSSWINISWTGLSDGGNTNMAGTVLGNTLMRGKTTVWDRGGRRLGFADVDPLTCCQTSSGNDVDRLLSSLPAIDKPIRYKTSSGLSNTDVMLLDQSSSPVSVGSRFVCVLFMGLVVIACLGGLIHGALLAWKRFHVKPKNELFRRQLDIGERQPVIKIDLPLPFNEGAYKSNDDHNIVKDEEKQEREEKDYEII</sequence>
<keyword evidence="2" id="KW-0645">Protease</keyword>
<dbReference type="PROSITE" id="PS00141">
    <property type="entry name" value="ASP_PROTEASE"/>
    <property type="match status" value="1"/>
</dbReference>
<dbReference type="InterPro" id="IPR001969">
    <property type="entry name" value="Aspartic_peptidase_AS"/>
</dbReference>
<keyword evidence="2" id="KW-0064">Aspartyl protease</keyword>
<evidence type="ECO:0000259" key="5">
    <source>
        <dbReference type="PROSITE" id="PS51767"/>
    </source>
</evidence>
<feature type="transmembrane region" description="Helical" evidence="4">
    <location>
        <begin position="484"/>
        <end position="506"/>
    </location>
</feature>
<evidence type="ECO:0000313" key="6">
    <source>
        <dbReference type="EMBL" id="KAG2224975.1"/>
    </source>
</evidence>
<comment type="caution">
    <text evidence="6">The sequence shown here is derived from an EMBL/GenBank/DDBJ whole genome shotgun (WGS) entry which is preliminary data.</text>
</comment>